<feature type="region of interest" description="Disordered" evidence="2">
    <location>
        <begin position="409"/>
        <end position="441"/>
    </location>
</feature>
<proteinExistence type="predicted"/>
<dbReference type="RefSeq" id="WP_162666295.1">
    <property type="nucleotide sequence ID" value="NZ_LR593886.1"/>
</dbReference>
<dbReference type="Proteomes" id="UP000464178">
    <property type="component" value="Chromosome"/>
</dbReference>
<dbReference type="KEGG" id="gms:SOIL9_64370"/>
<accession>A0A6P2CRR9</accession>
<evidence type="ECO:0000313" key="4">
    <source>
        <dbReference type="Proteomes" id="UP000464178"/>
    </source>
</evidence>
<organism evidence="3 4">
    <name type="scientific">Gemmata massiliana</name>
    <dbReference type="NCBI Taxonomy" id="1210884"/>
    <lineage>
        <taxon>Bacteria</taxon>
        <taxon>Pseudomonadati</taxon>
        <taxon>Planctomycetota</taxon>
        <taxon>Planctomycetia</taxon>
        <taxon>Gemmatales</taxon>
        <taxon>Gemmataceae</taxon>
        <taxon>Gemmata</taxon>
    </lineage>
</organism>
<keyword evidence="1" id="KW-0175">Coiled coil</keyword>
<gene>
    <name evidence="3" type="ORF">SOIL9_64370</name>
</gene>
<name>A0A6P2CRR9_9BACT</name>
<sequence>MANVNDERLRIALDRAEAERLLAEARTAHRNAERERSRARKIAGRLSRRVERTLDSARAQLDADRMVLEARVARFNETQSTFNSTMAADRARLREAWTDLAARQKRSVEEWDEASRFQADQATALDARAAALDARERGASEEKDRLQHDVTLLREETATLESRVRNMRQVIEELEQQREQLRAEALVPVAVDEVTPVDTQVALDRATDRDLAQWVTELAKKEERLNVERATVTTLFADLARDKAGIGDQRRLLSEQFAQLTAARAGWQAAERATVAEIEQLAQSLRQRESELDSRDQRISAADVRRREDAYDLWQFRLRLEAWQSKLVAFEMRWNTEREQLEADFARREEVLLARESGTGGNGSDALPPVIPFAIPVADDAGPGAASAELSALRNEVERMAGLLLEAELPEPPEPHEGDLPWAADQATEEAEVFPYTRRAA</sequence>
<protein>
    <submittedName>
        <fullName evidence="3">Uncharacterized protein</fullName>
    </submittedName>
</protein>
<dbReference type="EMBL" id="LR593886">
    <property type="protein sequence ID" value="VTR91277.1"/>
    <property type="molecule type" value="Genomic_DNA"/>
</dbReference>
<dbReference type="AlphaFoldDB" id="A0A6P2CRR9"/>
<evidence type="ECO:0000256" key="2">
    <source>
        <dbReference type="SAM" id="MobiDB-lite"/>
    </source>
</evidence>
<feature type="coiled-coil region" evidence="1">
    <location>
        <begin position="143"/>
        <end position="184"/>
    </location>
</feature>
<reference evidence="3 4" key="1">
    <citation type="submission" date="2019-05" db="EMBL/GenBank/DDBJ databases">
        <authorList>
            <consortium name="Science for Life Laboratories"/>
        </authorList>
    </citation>
    <scope>NUCLEOTIDE SEQUENCE [LARGE SCALE GENOMIC DNA]</scope>
    <source>
        <strain evidence="3">Soil9</strain>
    </source>
</reference>
<evidence type="ECO:0000313" key="3">
    <source>
        <dbReference type="EMBL" id="VTR91277.1"/>
    </source>
</evidence>
<keyword evidence="4" id="KW-1185">Reference proteome</keyword>
<feature type="coiled-coil region" evidence="1">
    <location>
        <begin position="15"/>
        <end position="42"/>
    </location>
</feature>
<evidence type="ECO:0000256" key="1">
    <source>
        <dbReference type="SAM" id="Coils"/>
    </source>
</evidence>